<comment type="caution">
    <text evidence="2">The sequence shown here is derived from an EMBL/GenBank/DDBJ whole genome shotgun (WGS) entry which is preliminary data.</text>
</comment>
<organism evidence="2 3">
    <name type="scientific">Elizabethkingia ursingii</name>
    <dbReference type="NCBI Taxonomy" id="1756150"/>
    <lineage>
        <taxon>Bacteria</taxon>
        <taxon>Pseudomonadati</taxon>
        <taxon>Bacteroidota</taxon>
        <taxon>Flavobacteriia</taxon>
        <taxon>Flavobacteriales</taxon>
        <taxon>Weeksellaceae</taxon>
        <taxon>Elizabethkingia</taxon>
    </lineage>
</organism>
<evidence type="ECO:0000256" key="1">
    <source>
        <dbReference type="SAM" id="SignalP"/>
    </source>
</evidence>
<dbReference type="EMBL" id="MAIC01000014">
    <property type="protein sequence ID" value="OPB75098.1"/>
    <property type="molecule type" value="Genomic_DNA"/>
</dbReference>
<dbReference type="AlphaFoldDB" id="A0AAJ3NBZ1"/>
<evidence type="ECO:0000313" key="3">
    <source>
        <dbReference type="Proteomes" id="UP000190816"/>
    </source>
</evidence>
<reference evidence="2 3" key="1">
    <citation type="submission" date="2016-06" db="EMBL/GenBank/DDBJ databases">
        <authorList>
            <person name="Nicholson A.C."/>
        </authorList>
    </citation>
    <scope>NUCLEOTIDE SEQUENCE [LARGE SCALE GENOMIC DNA]</scope>
    <source>
        <strain evidence="2 3">G4123</strain>
    </source>
</reference>
<evidence type="ECO:0000313" key="2">
    <source>
        <dbReference type="EMBL" id="OPB75098.1"/>
    </source>
</evidence>
<feature type="signal peptide" evidence="1">
    <location>
        <begin position="1"/>
        <end position="20"/>
    </location>
</feature>
<sequence length="220" mass="25512">MKLKTLPLAAFILIQFNCMAQSSVSSEKKEDFLAKALEKAKTVHTENDIQNSVNEIKRIESLDPDYWLPSYYVSYMETSMSFFTDPDKKEAILTDAKERIEKLLDNPASDKSELYTLLGYYYYAKITQDPRKNGQIYYKDVISNYQKAITINPANPRPQYLLNLFEDRMNGFMGKKDNDLCNKLQKNKELFASFKPAGKNYPTWGEKELLSKIKDSCKQD</sequence>
<gene>
    <name evidence="2" type="ORF">BAY32_06000</name>
</gene>
<dbReference type="InterPro" id="IPR011990">
    <property type="entry name" value="TPR-like_helical_dom_sf"/>
</dbReference>
<name>A0AAJ3NBZ1_9FLAO</name>
<dbReference type="KEGG" id="ego:BBD34_12245"/>
<dbReference type="SUPFAM" id="SSF48452">
    <property type="entry name" value="TPR-like"/>
    <property type="match status" value="1"/>
</dbReference>
<dbReference type="Gene3D" id="1.25.40.10">
    <property type="entry name" value="Tetratricopeptide repeat domain"/>
    <property type="match status" value="1"/>
</dbReference>
<proteinExistence type="predicted"/>
<dbReference type="Proteomes" id="UP000190816">
    <property type="component" value="Unassembled WGS sequence"/>
</dbReference>
<feature type="chain" id="PRO_5042593407" evidence="1">
    <location>
        <begin position="21"/>
        <end position="220"/>
    </location>
</feature>
<dbReference type="RefSeq" id="WP_078403515.1">
    <property type="nucleotide sequence ID" value="NZ_CP016377.1"/>
</dbReference>
<keyword evidence="1" id="KW-0732">Signal</keyword>
<protein>
    <submittedName>
        <fullName evidence="2">Uncharacterized protein</fullName>
    </submittedName>
</protein>
<accession>A0AAJ3NBZ1</accession>